<evidence type="ECO:0000256" key="1">
    <source>
        <dbReference type="HAMAP-Rule" id="MF_00691"/>
    </source>
</evidence>
<keyword evidence="1" id="KW-0378">Hydrolase</keyword>
<dbReference type="SUPFAM" id="SSF88713">
    <property type="entry name" value="Glycoside hydrolase/deacetylase"/>
    <property type="match status" value="1"/>
</dbReference>
<evidence type="ECO:0000313" key="3">
    <source>
        <dbReference type="Proteomes" id="UP000715441"/>
    </source>
</evidence>
<dbReference type="PANTHER" id="PTHR30292">
    <property type="entry name" value="UNCHARACTERIZED PROTEIN YBGL-RELATED"/>
    <property type="match status" value="1"/>
</dbReference>
<comment type="subunit">
    <text evidence="1">Forms a complex composed of PxpA, PxpB and PxpC.</text>
</comment>
<dbReference type="NCBIfam" id="NF003814">
    <property type="entry name" value="PRK05406.1-3"/>
    <property type="match status" value="1"/>
</dbReference>
<dbReference type="CDD" id="cd10787">
    <property type="entry name" value="LamB_YcsF_like"/>
    <property type="match status" value="1"/>
</dbReference>
<organism evidence="2 3">
    <name type="scientific">Amycolatopsis acididurans</name>
    <dbReference type="NCBI Taxonomy" id="2724524"/>
    <lineage>
        <taxon>Bacteria</taxon>
        <taxon>Bacillati</taxon>
        <taxon>Actinomycetota</taxon>
        <taxon>Actinomycetes</taxon>
        <taxon>Pseudonocardiales</taxon>
        <taxon>Pseudonocardiaceae</taxon>
        <taxon>Amycolatopsis</taxon>
    </lineage>
</organism>
<accession>A0ABX1J662</accession>
<dbReference type="NCBIfam" id="NF003816">
    <property type="entry name" value="PRK05406.1-5"/>
    <property type="match status" value="1"/>
</dbReference>
<dbReference type="HAMAP" id="MF_00691">
    <property type="entry name" value="PxpA"/>
    <property type="match status" value="1"/>
</dbReference>
<proteinExistence type="inferred from homology"/>
<comment type="caution">
    <text evidence="2">The sequence shown here is derived from an EMBL/GenBank/DDBJ whole genome shotgun (WGS) entry which is preliminary data.</text>
</comment>
<dbReference type="PANTHER" id="PTHR30292:SF0">
    <property type="entry name" value="5-OXOPROLINASE SUBUNIT A"/>
    <property type="match status" value="1"/>
</dbReference>
<gene>
    <name evidence="1" type="primary">pxpA</name>
    <name evidence="2" type="ORF">HFP15_18205</name>
</gene>
<dbReference type="Gene3D" id="3.20.20.370">
    <property type="entry name" value="Glycoside hydrolase/deacetylase"/>
    <property type="match status" value="1"/>
</dbReference>
<protein>
    <recommendedName>
        <fullName evidence="1">5-oxoprolinase subunit A</fullName>
        <shortName evidence="1">5-OPase subunit A</shortName>
        <ecNumber evidence="1">3.5.2.9</ecNumber>
    </recommendedName>
    <alternativeName>
        <fullName evidence="1">5-oxoprolinase (ATP-hydrolyzing) subunit A</fullName>
    </alternativeName>
</protein>
<dbReference type="EC" id="3.5.2.9" evidence="1"/>
<dbReference type="InterPro" id="IPR011330">
    <property type="entry name" value="Glyco_hydro/deAcase_b/a-brl"/>
</dbReference>
<keyword evidence="3" id="KW-1185">Reference proteome</keyword>
<reference evidence="2 3" key="1">
    <citation type="submission" date="2020-04" db="EMBL/GenBank/DDBJ databases">
        <title>Novel species.</title>
        <authorList>
            <person name="Teo W.F.A."/>
            <person name="Lipun K."/>
            <person name="Srisuk N."/>
            <person name="Duangmal K."/>
        </authorList>
    </citation>
    <scope>NUCLEOTIDE SEQUENCE [LARGE SCALE GENOMIC DNA]</scope>
    <source>
        <strain evidence="2 3">K13G38</strain>
    </source>
</reference>
<dbReference type="Proteomes" id="UP000715441">
    <property type="component" value="Unassembled WGS sequence"/>
</dbReference>
<comment type="catalytic activity">
    <reaction evidence="1">
        <text>5-oxo-L-proline + ATP + 2 H2O = L-glutamate + ADP + phosphate + H(+)</text>
        <dbReference type="Rhea" id="RHEA:10348"/>
        <dbReference type="ChEBI" id="CHEBI:15377"/>
        <dbReference type="ChEBI" id="CHEBI:15378"/>
        <dbReference type="ChEBI" id="CHEBI:29985"/>
        <dbReference type="ChEBI" id="CHEBI:30616"/>
        <dbReference type="ChEBI" id="CHEBI:43474"/>
        <dbReference type="ChEBI" id="CHEBI:58402"/>
        <dbReference type="ChEBI" id="CHEBI:456216"/>
        <dbReference type="EC" id="3.5.2.9"/>
    </reaction>
</comment>
<comment type="function">
    <text evidence="1">Catalyzes the cleavage of 5-oxoproline to form L-glutamate coupled to the hydrolysis of ATP to ADP and inorganic phosphate.</text>
</comment>
<dbReference type="InterPro" id="IPR005501">
    <property type="entry name" value="LamB/YcsF/PxpA-like"/>
</dbReference>
<dbReference type="Pfam" id="PF03746">
    <property type="entry name" value="LamB_YcsF"/>
    <property type="match status" value="1"/>
</dbReference>
<evidence type="ECO:0000313" key="2">
    <source>
        <dbReference type="EMBL" id="NKQ54821.1"/>
    </source>
</evidence>
<keyword evidence="1" id="KW-0067">ATP-binding</keyword>
<sequence>MATTIDLNCDLGEGFGAWRVADDEALLDTVTAANIACGFHAGDPRTMRRACEAAVRRGVSIGAHVGYRDLAGFGRRFLDVDPDELVDDLLYQLGALDAIAGTAGGEVRYVKAHGALYNAIATHDGHAWAVVEAVWRYDPQMPVLGQPGSRLFAHAREAGLVAVPEAFPDRGYLPDGLLAPRQHPGAVLTDPAEVAHRCVRLVTEGRIEAVDGSALELRPGSLCLHGDTPGAVAIATAVRSALVLAGVQPRSFV</sequence>
<comment type="similarity">
    <text evidence="1">Belongs to the LamB/PxpA family.</text>
</comment>
<name>A0ABX1J662_9PSEU</name>
<keyword evidence="1" id="KW-0547">Nucleotide-binding</keyword>
<dbReference type="EMBL" id="JAAXLS010000011">
    <property type="protein sequence ID" value="NKQ54821.1"/>
    <property type="molecule type" value="Genomic_DNA"/>
</dbReference>